<evidence type="ECO:0000313" key="2">
    <source>
        <dbReference type="Proteomes" id="UP001161099"/>
    </source>
</evidence>
<dbReference type="InterPro" id="IPR025959">
    <property type="entry name" value="Winged_HTH_dom"/>
</dbReference>
<dbReference type="InterPro" id="IPR009057">
    <property type="entry name" value="Homeodomain-like_sf"/>
</dbReference>
<proteinExistence type="predicted"/>
<accession>A0AA42LBX2</accession>
<dbReference type="RefSeq" id="WP_044111965.1">
    <property type="nucleotide sequence ID" value="NZ_CP068188.1"/>
</dbReference>
<organism evidence="1 2">
    <name type="scientific">Acinetobacter johnsonii</name>
    <dbReference type="NCBI Taxonomy" id="40214"/>
    <lineage>
        <taxon>Bacteria</taxon>
        <taxon>Pseudomonadati</taxon>
        <taxon>Pseudomonadota</taxon>
        <taxon>Gammaproteobacteria</taxon>
        <taxon>Moraxellales</taxon>
        <taxon>Moraxellaceae</taxon>
        <taxon>Acinetobacter</taxon>
    </lineage>
</organism>
<comment type="caution">
    <text evidence="1">The sequence shown here is derived from an EMBL/GenBank/DDBJ whole genome shotgun (WGS) entry which is preliminary data.</text>
</comment>
<sequence>MSKISAYQLTDIDFIALSKTESNPRTRVRLLMLAQMAKGVSPQQVAEQFGFNPITIRKLRRTFQTQGINGLYDREGRGRHSPLSIEQKEQLKTEIVALQQQRGGGRVTAVNIAELIQQKFNVVYNPNSLYKLLKQIGMSWVSGRSAHPEKNDAAQAEFKKKLPANSKKSFLHLQI</sequence>
<dbReference type="SUPFAM" id="SSF46689">
    <property type="entry name" value="Homeodomain-like"/>
    <property type="match status" value="1"/>
</dbReference>
<reference evidence="1" key="1">
    <citation type="submission" date="2022-09" db="EMBL/GenBank/DDBJ databases">
        <title>Intensive care unit water sources are persistently colonized with multi-drug resistant bacteria and are the site of extensive horizontal gene transfer of antibiotic resistance genes.</title>
        <authorList>
            <person name="Diorio-Toth L."/>
        </authorList>
    </citation>
    <scope>NUCLEOTIDE SEQUENCE</scope>
    <source>
        <strain evidence="1">GD03851</strain>
    </source>
</reference>
<dbReference type="AlphaFoldDB" id="A0AA42LBX2"/>
<protein>
    <submittedName>
        <fullName evidence="1">Winged helix-turn-helix domain-containing protein</fullName>
    </submittedName>
</protein>
<evidence type="ECO:0000313" key="1">
    <source>
        <dbReference type="EMBL" id="MDH0657776.1"/>
    </source>
</evidence>
<dbReference type="Proteomes" id="UP001161099">
    <property type="component" value="Unassembled WGS sequence"/>
</dbReference>
<dbReference type="Pfam" id="PF13592">
    <property type="entry name" value="HTH_33"/>
    <property type="match status" value="1"/>
</dbReference>
<gene>
    <name evidence="1" type="ORF">N5D11_17005</name>
</gene>
<dbReference type="EMBL" id="JAOCDR010000090">
    <property type="protein sequence ID" value="MDH0657776.1"/>
    <property type="molecule type" value="Genomic_DNA"/>
</dbReference>
<name>A0AA42LBX2_ACIJO</name>
<dbReference type="Pfam" id="PF13384">
    <property type="entry name" value="HTH_23"/>
    <property type="match status" value="1"/>
</dbReference>